<evidence type="ECO:0000256" key="1">
    <source>
        <dbReference type="SAM" id="Coils"/>
    </source>
</evidence>
<evidence type="ECO:0000313" key="3">
    <source>
        <dbReference type="EMBL" id="KAK3497363.1"/>
    </source>
</evidence>
<dbReference type="Proteomes" id="UP001285908">
    <property type="component" value="Unassembled WGS sequence"/>
</dbReference>
<proteinExistence type="predicted"/>
<dbReference type="RefSeq" id="XP_062695627.1">
    <property type="nucleotide sequence ID" value="XM_062838676.1"/>
</dbReference>
<sequence>MLSPKCPLISTHAFHTSDEDEVLGRNSLRAICRGVLLMTLPEITMSDEAPSPPVPPPPYSAVQQPQLSPHVHGPSRVYVPNLVGIFRHVRLRHPDVSRVELQLEMESMKRWWARSIAPARVQCFGAIHPTYANDFQDFFVDCQIWHKYICPDDSGYTAEELRRRLTALENENRHLKRNIDRLHEEIEGHEQALAEKNAVATAYNEVINGLKEEVKQAEIAKEITEQTMASKVATLEAKLRQVTEESAAQLKAEIAHQNVLAAELKKFKDDSAAEKVKLSNKITNLEAQNEQLLNKKVKDQGQVTTPMLKFASIDETLAKVEAQQSTRVHKIKETEEIQVHDEGEIGDEESSGSDKMTYAELELECRRLSDLVNRRNLETGQLHVRSQNLARRTREVEEKGRALEAKEEGMEKGLVAILTKAKQVSRVGKVVRELVKEGSVPAASDLLASMLEDLKQVVKKFKENVPIVVLVEAFRLW</sequence>
<dbReference type="EMBL" id="JAULSX010000002">
    <property type="protein sequence ID" value="KAK3497363.1"/>
    <property type="molecule type" value="Genomic_DNA"/>
</dbReference>
<feature type="compositionally biased region" description="Pro residues" evidence="2">
    <location>
        <begin position="50"/>
        <end position="59"/>
    </location>
</feature>
<organism evidence="3 4">
    <name type="scientific">Neurospora hispaniola</name>
    <dbReference type="NCBI Taxonomy" id="588809"/>
    <lineage>
        <taxon>Eukaryota</taxon>
        <taxon>Fungi</taxon>
        <taxon>Dikarya</taxon>
        <taxon>Ascomycota</taxon>
        <taxon>Pezizomycotina</taxon>
        <taxon>Sordariomycetes</taxon>
        <taxon>Sordariomycetidae</taxon>
        <taxon>Sordariales</taxon>
        <taxon>Sordariaceae</taxon>
        <taxon>Neurospora</taxon>
    </lineage>
</organism>
<feature type="coiled-coil region" evidence="1">
    <location>
        <begin position="268"/>
        <end position="302"/>
    </location>
</feature>
<feature type="region of interest" description="Disordered" evidence="2">
    <location>
        <begin position="47"/>
        <end position="66"/>
    </location>
</feature>
<evidence type="ECO:0000256" key="2">
    <source>
        <dbReference type="SAM" id="MobiDB-lite"/>
    </source>
</evidence>
<feature type="coiled-coil region" evidence="1">
    <location>
        <begin position="158"/>
        <end position="227"/>
    </location>
</feature>
<name>A0AAJ0MTV7_9PEZI</name>
<accession>A0AAJ0MTV7</accession>
<evidence type="ECO:0000313" key="4">
    <source>
        <dbReference type="Proteomes" id="UP001285908"/>
    </source>
</evidence>
<dbReference type="GeneID" id="87876298"/>
<comment type="caution">
    <text evidence="3">The sequence shown here is derived from an EMBL/GenBank/DDBJ whole genome shotgun (WGS) entry which is preliminary data.</text>
</comment>
<dbReference type="AlphaFoldDB" id="A0AAJ0MTV7"/>
<keyword evidence="1" id="KW-0175">Coiled coil</keyword>
<protein>
    <submittedName>
        <fullName evidence="3">Uncharacterized protein</fullName>
    </submittedName>
</protein>
<reference evidence="3 4" key="1">
    <citation type="journal article" date="2023" name="Mol. Phylogenet. Evol.">
        <title>Genome-scale phylogeny and comparative genomics of the fungal order Sordariales.</title>
        <authorList>
            <person name="Hensen N."/>
            <person name="Bonometti L."/>
            <person name="Westerberg I."/>
            <person name="Brannstrom I.O."/>
            <person name="Guillou S."/>
            <person name="Cros-Aarteil S."/>
            <person name="Calhoun S."/>
            <person name="Haridas S."/>
            <person name="Kuo A."/>
            <person name="Mondo S."/>
            <person name="Pangilinan J."/>
            <person name="Riley R."/>
            <person name="LaButti K."/>
            <person name="Andreopoulos B."/>
            <person name="Lipzen A."/>
            <person name="Chen C."/>
            <person name="Yan M."/>
            <person name="Daum C."/>
            <person name="Ng V."/>
            <person name="Clum A."/>
            <person name="Steindorff A."/>
            <person name="Ohm R.A."/>
            <person name="Martin F."/>
            <person name="Silar P."/>
            <person name="Natvig D.O."/>
            <person name="Lalanne C."/>
            <person name="Gautier V."/>
            <person name="Ament-Velasquez S.L."/>
            <person name="Kruys A."/>
            <person name="Hutchinson M.I."/>
            <person name="Powell A.J."/>
            <person name="Barry K."/>
            <person name="Miller A.N."/>
            <person name="Grigoriev I.V."/>
            <person name="Debuchy R."/>
            <person name="Gladieux P."/>
            <person name="Hiltunen Thoren M."/>
            <person name="Johannesson H."/>
        </authorList>
    </citation>
    <scope>NUCLEOTIDE SEQUENCE [LARGE SCALE GENOMIC DNA]</scope>
    <source>
        <strain evidence="3 4">FGSC 10403</strain>
    </source>
</reference>
<keyword evidence="4" id="KW-1185">Reference proteome</keyword>
<gene>
    <name evidence="3" type="ORF">B0T23DRAFT_402498</name>
</gene>